<dbReference type="Proteomes" id="UP000078358">
    <property type="component" value="Unassembled WGS sequence"/>
</dbReference>
<dbReference type="Gene3D" id="3.90.226.10">
    <property type="entry name" value="2-enoyl-CoA Hydratase, Chain A, domain 1"/>
    <property type="match status" value="1"/>
</dbReference>
<dbReference type="GO" id="GO:0070403">
    <property type="term" value="F:NAD+ binding"/>
    <property type="evidence" value="ECO:0007669"/>
    <property type="project" value="InterPro"/>
</dbReference>
<dbReference type="Pfam" id="PF02737">
    <property type="entry name" value="3HCDH_N"/>
    <property type="match status" value="1"/>
</dbReference>
<comment type="caution">
    <text evidence="15">The sequence shown here is derived from an EMBL/GenBank/DDBJ whole genome shotgun (WGS) entry which is preliminary data.</text>
</comment>
<name>A0A179D059_BIBTR</name>
<dbReference type="InterPro" id="IPR001753">
    <property type="entry name" value="Enoyl-CoA_hydra/iso"/>
</dbReference>
<dbReference type="PANTHER" id="PTHR43612">
    <property type="entry name" value="TRIFUNCTIONAL ENZYME SUBUNIT ALPHA"/>
    <property type="match status" value="1"/>
</dbReference>
<dbReference type="PANTHER" id="PTHR43612:SF3">
    <property type="entry name" value="TRIFUNCTIONAL ENZYME SUBUNIT ALPHA, MITOCHONDRIAL"/>
    <property type="match status" value="1"/>
</dbReference>
<dbReference type="EC" id="4.2.1.17" evidence="4"/>
<feature type="domain" description="3-hydroxyacyl-CoA dehydrogenase NAD binding" evidence="14">
    <location>
        <begin position="321"/>
        <end position="500"/>
    </location>
</feature>
<keyword evidence="7" id="KW-0560">Oxidoreductase</keyword>
<keyword evidence="5" id="KW-0276">Fatty acid metabolism</keyword>
<evidence type="ECO:0000256" key="7">
    <source>
        <dbReference type="ARBA" id="ARBA00023002"/>
    </source>
</evidence>
<evidence type="ECO:0000256" key="2">
    <source>
        <dbReference type="ARBA" id="ARBA00007005"/>
    </source>
</evidence>
<comment type="similarity">
    <text evidence="3">In the N-terminal section; belongs to the enoyl-CoA hydratase/isomerase family.</text>
</comment>
<evidence type="ECO:0000259" key="13">
    <source>
        <dbReference type="Pfam" id="PF00725"/>
    </source>
</evidence>
<accession>A0A179D059</accession>
<reference evidence="15 16" key="1">
    <citation type="submission" date="2014-01" db="EMBL/GenBank/DDBJ databases">
        <authorList>
            <person name="Zuccon D."/>
        </authorList>
    </citation>
    <scope>NUCLEOTIDE SEQUENCE [LARGE SCALE GENOMIC DNA]</scope>
    <source>
        <strain evidence="15 16">Y31</strain>
    </source>
</reference>
<comment type="pathway">
    <text evidence="1">Lipid metabolism; fatty acid beta-oxidation.</text>
</comment>
<sequence length="714" mass="80716">MELNQTQIEQTQSAFQVEIDRNRIAIVTIDAPNSILNWLPDNFVDALREVIGTVIYQQARGVILVSGKPNHFIQGYRPSHLLSLSREQLIAFSNNAQLVMREINTLKMPVIAVIDGECYGLGLELALACDYRIASESVHTRFSMPQVRSGILPFAGGTQRLTRLIGLPNAMTMLLSGQKIGAEKALSLGLVDKLIPASNLFETAYSLLLNNQVQKIDHKRPLVRFKHWRKQIESIPLIRNKYLAMVENRVWYKTFGNYPAVTKLLELLKEPHFKQGLALEQQALAELQATEQARVLINLKVTEREMKSQYVNLAQVQDVKQVSILGSGYMGAGIAYITANYAQIPVRIKDIHPLGIQKALRSCYLLMQKAVNQKRISHGNMIQRMNLITGGERLLAAKSTDFIIEAVYENLELKQQMVRESEAYYSENTIFATNTSTFAIRDIASVAKRPENVIGLHYFSPVTKRKMVEIVPHEKTCENTVATAIHFAIQQGKIPLLVSDSEGFFINRILTPYLLEAIECVVEGEAIEFIDRSLLEFGFKIGPLAMIDEIGLDVLAKSTPAMVEKLGERFSLPEKVTYLIDNDRKGRKNRRGFYLYDSKGKRSQEDKSIYHVMETITTNDLEAEQIARRCLLRMINEACWCLQDNVIRSTDEGNVASVFGVAFPDFRGGIYAYIEKIGAGEIVNQLRKHVQLYGSRFEPCEWLIKQAEQAVQNQ</sequence>
<dbReference type="InterPro" id="IPR036291">
    <property type="entry name" value="NAD(P)-bd_dom_sf"/>
</dbReference>
<evidence type="ECO:0000256" key="10">
    <source>
        <dbReference type="ARBA" id="ARBA00023239"/>
    </source>
</evidence>
<evidence type="ECO:0000256" key="11">
    <source>
        <dbReference type="ARBA" id="ARBA00023268"/>
    </source>
</evidence>
<keyword evidence="6" id="KW-0442">Lipid degradation</keyword>
<evidence type="ECO:0000256" key="8">
    <source>
        <dbReference type="ARBA" id="ARBA00023027"/>
    </source>
</evidence>
<comment type="similarity">
    <text evidence="2">In the central section; belongs to the 3-hydroxyacyl-CoA dehydrogenase family.</text>
</comment>
<dbReference type="GO" id="GO:0006635">
    <property type="term" value="P:fatty acid beta-oxidation"/>
    <property type="evidence" value="ECO:0007669"/>
    <property type="project" value="UniProtKB-UniPathway"/>
</dbReference>
<dbReference type="Gene3D" id="3.40.50.720">
    <property type="entry name" value="NAD(P)-binding Rossmann-like Domain"/>
    <property type="match status" value="1"/>
</dbReference>
<organism evidence="15 16">
    <name type="scientific">Bibersteinia trehalosi Y31</name>
    <dbReference type="NCBI Taxonomy" id="1261658"/>
    <lineage>
        <taxon>Bacteria</taxon>
        <taxon>Pseudomonadati</taxon>
        <taxon>Pseudomonadota</taxon>
        <taxon>Gammaproteobacteria</taxon>
        <taxon>Pasteurellales</taxon>
        <taxon>Pasteurellaceae</taxon>
        <taxon>Bibersteinia</taxon>
    </lineage>
</organism>
<dbReference type="Pfam" id="PF00378">
    <property type="entry name" value="ECH_1"/>
    <property type="match status" value="1"/>
</dbReference>
<dbReference type="AlphaFoldDB" id="A0A179D059"/>
<proteinExistence type="inferred from homology"/>
<evidence type="ECO:0000313" key="15">
    <source>
        <dbReference type="EMBL" id="OAQ15250.1"/>
    </source>
</evidence>
<dbReference type="UniPathway" id="UPA00659"/>
<evidence type="ECO:0000256" key="9">
    <source>
        <dbReference type="ARBA" id="ARBA00023098"/>
    </source>
</evidence>
<dbReference type="PATRIC" id="fig|1261658.3.peg.306"/>
<comment type="catalytic activity">
    <reaction evidence="12">
        <text>a (3S)-3-hydroxyacyl-CoA + NAD(+) = a 3-oxoacyl-CoA + NADH + H(+)</text>
        <dbReference type="Rhea" id="RHEA:22432"/>
        <dbReference type="ChEBI" id="CHEBI:15378"/>
        <dbReference type="ChEBI" id="CHEBI:57318"/>
        <dbReference type="ChEBI" id="CHEBI:57540"/>
        <dbReference type="ChEBI" id="CHEBI:57945"/>
        <dbReference type="ChEBI" id="CHEBI:90726"/>
        <dbReference type="EC" id="1.1.1.35"/>
    </reaction>
</comment>
<evidence type="ECO:0000256" key="4">
    <source>
        <dbReference type="ARBA" id="ARBA00012076"/>
    </source>
</evidence>
<dbReference type="InterPro" id="IPR029045">
    <property type="entry name" value="ClpP/crotonase-like_dom_sf"/>
</dbReference>
<dbReference type="CDD" id="cd06558">
    <property type="entry name" value="crotonase-like"/>
    <property type="match status" value="1"/>
</dbReference>
<keyword evidence="11" id="KW-0511">Multifunctional enzyme</keyword>
<dbReference type="Gene3D" id="1.10.1040.50">
    <property type="match status" value="1"/>
</dbReference>
<dbReference type="InterPro" id="IPR050136">
    <property type="entry name" value="FA_oxidation_alpha_subunit"/>
</dbReference>
<keyword evidence="8" id="KW-0520">NAD</keyword>
<evidence type="ECO:0000256" key="5">
    <source>
        <dbReference type="ARBA" id="ARBA00022832"/>
    </source>
</evidence>
<evidence type="ECO:0000256" key="12">
    <source>
        <dbReference type="ARBA" id="ARBA00049556"/>
    </source>
</evidence>
<evidence type="ECO:0000256" key="3">
    <source>
        <dbReference type="ARBA" id="ARBA00008750"/>
    </source>
</evidence>
<evidence type="ECO:0000259" key="14">
    <source>
        <dbReference type="Pfam" id="PF02737"/>
    </source>
</evidence>
<gene>
    <name evidence="15" type="ORF">F480_01505</name>
</gene>
<keyword evidence="10" id="KW-0456">Lyase</keyword>
<dbReference type="PROSITE" id="PS00067">
    <property type="entry name" value="3HCDH"/>
    <property type="match status" value="1"/>
</dbReference>
<feature type="domain" description="3-hydroxyacyl-CoA dehydrogenase C-terminal" evidence="13">
    <location>
        <begin position="503"/>
        <end position="596"/>
    </location>
</feature>
<dbReference type="Pfam" id="PF00725">
    <property type="entry name" value="3HCDH"/>
    <property type="match status" value="1"/>
</dbReference>
<dbReference type="InterPro" id="IPR006176">
    <property type="entry name" value="3-OHacyl-CoA_DH_NAD-bd"/>
</dbReference>
<dbReference type="InterPro" id="IPR006108">
    <property type="entry name" value="3HC_DH_C"/>
</dbReference>
<dbReference type="GO" id="GO:0004300">
    <property type="term" value="F:enoyl-CoA hydratase activity"/>
    <property type="evidence" value="ECO:0007669"/>
    <property type="project" value="UniProtKB-EC"/>
</dbReference>
<evidence type="ECO:0000256" key="1">
    <source>
        <dbReference type="ARBA" id="ARBA00005005"/>
    </source>
</evidence>
<dbReference type="InterPro" id="IPR006180">
    <property type="entry name" value="3-OHacyl-CoA_DH_CS"/>
</dbReference>
<evidence type="ECO:0000313" key="16">
    <source>
        <dbReference type="Proteomes" id="UP000078358"/>
    </source>
</evidence>
<dbReference type="FunFam" id="3.40.50.720:FF:000009">
    <property type="entry name" value="Fatty oxidation complex, alpha subunit"/>
    <property type="match status" value="1"/>
</dbReference>
<dbReference type="SUPFAM" id="SSF52096">
    <property type="entry name" value="ClpP/crotonase"/>
    <property type="match status" value="1"/>
</dbReference>
<dbReference type="SUPFAM" id="SSF51735">
    <property type="entry name" value="NAD(P)-binding Rossmann-fold domains"/>
    <property type="match status" value="1"/>
</dbReference>
<protein>
    <recommendedName>
        <fullName evidence="4">enoyl-CoA hydratase</fullName>
        <ecNumber evidence="4">4.2.1.17</ecNumber>
    </recommendedName>
</protein>
<dbReference type="RefSeq" id="WP_064318007.1">
    <property type="nucleotide sequence ID" value="NZ_JACI01000001.1"/>
</dbReference>
<dbReference type="EMBL" id="JACI01000001">
    <property type="protein sequence ID" value="OAQ15250.1"/>
    <property type="molecule type" value="Genomic_DNA"/>
</dbReference>
<dbReference type="GO" id="GO:0016509">
    <property type="term" value="F:long-chain (3S)-3-hydroxyacyl-CoA dehydrogenase (NAD+) activity"/>
    <property type="evidence" value="ECO:0007669"/>
    <property type="project" value="TreeGrafter"/>
</dbReference>
<keyword evidence="9" id="KW-0443">Lipid metabolism</keyword>
<dbReference type="SUPFAM" id="SSF48179">
    <property type="entry name" value="6-phosphogluconate dehydrogenase C-terminal domain-like"/>
    <property type="match status" value="2"/>
</dbReference>
<dbReference type="InterPro" id="IPR008927">
    <property type="entry name" value="6-PGluconate_DH-like_C_sf"/>
</dbReference>
<evidence type="ECO:0000256" key="6">
    <source>
        <dbReference type="ARBA" id="ARBA00022963"/>
    </source>
</evidence>